<sequence>MMRAIAAAEKELATNQKQVSTHSRAAFALLLPGFATTVTCSSRRARGRPPFAKQLELMRSVVALFILRSDTHVHVKSHTYKYIVYTIIMTSIRMHNTTLALI</sequence>
<accession>A0A484KYK0</accession>
<gene>
    <name evidence="1" type="ORF">CCAM_LOCUS9178</name>
</gene>
<evidence type="ECO:0000313" key="2">
    <source>
        <dbReference type="Proteomes" id="UP000595140"/>
    </source>
</evidence>
<dbReference type="AlphaFoldDB" id="A0A484KYK0"/>
<dbReference type="Proteomes" id="UP000595140">
    <property type="component" value="Unassembled WGS sequence"/>
</dbReference>
<keyword evidence="2" id="KW-1185">Reference proteome</keyword>
<name>A0A484KYK0_9ASTE</name>
<protein>
    <submittedName>
        <fullName evidence="1">Uncharacterized protein</fullName>
    </submittedName>
</protein>
<dbReference type="EMBL" id="OOIL02000603">
    <property type="protein sequence ID" value="VFQ67402.1"/>
    <property type="molecule type" value="Genomic_DNA"/>
</dbReference>
<proteinExistence type="predicted"/>
<organism evidence="1 2">
    <name type="scientific">Cuscuta campestris</name>
    <dbReference type="NCBI Taxonomy" id="132261"/>
    <lineage>
        <taxon>Eukaryota</taxon>
        <taxon>Viridiplantae</taxon>
        <taxon>Streptophyta</taxon>
        <taxon>Embryophyta</taxon>
        <taxon>Tracheophyta</taxon>
        <taxon>Spermatophyta</taxon>
        <taxon>Magnoliopsida</taxon>
        <taxon>eudicotyledons</taxon>
        <taxon>Gunneridae</taxon>
        <taxon>Pentapetalae</taxon>
        <taxon>asterids</taxon>
        <taxon>lamiids</taxon>
        <taxon>Solanales</taxon>
        <taxon>Convolvulaceae</taxon>
        <taxon>Cuscuteae</taxon>
        <taxon>Cuscuta</taxon>
        <taxon>Cuscuta subgen. Grammica</taxon>
        <taxon>Cuscuta sect. Cleistogrammica</taxon>
    </lineage>
</organism>
<reference evidence="1 2" key="1">
    <citation type="submission" date="2018-04" db="EMBL/GenBank/DDBJ databases">
        <authorList>
            <person name="Vogel A."/>
        </authorList>
    </citation>
    <scope>NUCLEOTIDE SEQUENCE [LARGE SCALE GENOMIC DNA]</scope>
</reference>
<evidence type="ECO:0000313" key="1">
    <source>
        <dbReference type="EMBL" id="VFQ67402.1"/>
    </source>
</evidence>